<dbReference type="Pfam" id="PF14914">
    <property type="entry name" value="LRRC37AB_C"/>
    <property type="match status" value="1"/>
</dbReference>
<organism evidence="4 5">
    <name type="scientific">Heterocephalus glaber</name>
    <name type="common">Naked mole rat</name>
    <dbReference type="NCBI Taxonomy" id="10181"/>
    <lineage>
        <taxon>Eukaryota</taxon>
        <taxon>Metazoa</taxon>
        <taxon>Chordata</taxon>
        <taxon>Craniata</taxon>
        <taxon>Vertebrata</taxon>
        <taxon>Euteleostomi</taxon>
        <taxon>Mammalia</taxon>
        <taxon>Eutheria</taxon>
        <taxon>Euarchontoglires</taxon>
        <taxon>Glires</taxon>
        <taxon>Rodentia</taxon>
        <taxon>Hystricomorpha</taxon>
        <taxon>Bathyergidae</taxon>
        <taxon>Heterocephalus</taxon>
    </lineage>
</organism>
<keyword evidence="2" id="KW-1133">Transmembrane helix</keyword>
<dbReference type="InParanoid" id="G5BPD6"/>
<protein>
    <submittedName>
        <fullName evidence="4">Leucine-rich repeat-containing protein 37A</fullName>
    </submittedName>
</protein>
<feature type="region of interest" description="Disordered" evidence="1">
    <location>
        <begin position="20"/>
        <end position="50"/>
    </location>
</feature>
<gene>
    <name evidence="4" type="ORF">GW7_16392</name>
</gene>
<feature type="region of interest" description="Disordered" evidence="1">
    <location>
        <begin position="135"/>
        <end position="159"/>
    </location>
</feature>
<accession>G5BPD6</accession>
<reference evidence="4 5" key="1">
    <citation type="journal article" date="2011" name="Nature">
        <title>Genome sequencing reveals insights into physiology and longevity of the naked mole rat.</title>
        <authorList>
            <person name="Kim E.B."/>
            <person name="Fang X."/>
            <person name="Fushan A.A."/>
            <person name="Huang Z."/>
            <person name="Lobanov A.V."/>
            <person name="Han L."/>
            <person name="Marino S.M."/>
            <person name="Sun X."/>
            <person name="Turanov A.A."/>
            <person name="Yang P."/>
            <person name="Yim S.H."/>
            <person name="Zhao X."/>
            <person name="Kasaikina M.V."/>
            <person name="Stoletzki N."/>
            <person name="Peng C."/>
            <person name="Polak P."/>
            <person name="Xiong Z."/>
            <person name="Kiezun A."/>
            <person name="Zhu Y."/>
            <person name="Chen Y."/>
            <person name="Kryukov G.V."/>
            <person name="Zhang Q."/>
            <person name="Peshkin L."/>
            <person name="Yang L."/>
            <person name="Bronson R.T."/>
            <person name="Buffenstein R."/>
            <person name="Wang B."/>
            <person name="Han C."/>
            <person name="Li Q."/>
            <person name="Chen L."/>
            <person name="Zhao W."/>
            <person name="Sunyaev S.R."/>
            <person name="Park T.J."/>
            <person name="Zhang G."/>
            <person name="Wang J."/>
            <person name="Gladyshev V.N."/>
        </authorList>
    </citation>
    <scope>NUCLEOTIDE SEQUENCE [LARGE SCALE GENOMIC DNA]</scope>
</reference>
<evidence type="ECO:0000313" key="5">
    <source>
        <dbReference type="Proteomes" id="UP000006813"/>
    </source>
</evidence>
<dbReference type="InterPro" id="IPR029423">
    <property type="entry name" value="LRRC37AB_C"/>
</dbReference>
<dbReference type="PANTHER" id="PTHR23045:SF9">
    <property type="entry name" value="LEUCINE RICH REPEAT CONTAINING 37A-RELATED"/>
    <property type="match status" value="1"/>
</dbReference>
<evidence type="ECO:0000313" key="4">
    <source>
        <dbReference type="EMBL" id="EHB11147.1"/>
    </source>
</evidence>
<dbReference type="PANTHER" id="PTHR23045">
    <property type="entry name" value="LEUCINE-RICH REPEAT-CONTAINING PROTEIN 37A"/>
    <property type="match status" value="1"/>
</dbReference>
<sequence length="198" mass="22460">MCLPQSLRFLPRILPSPLIATDDHTDERHWEYTSTSTEPPPPETSVPLLSSPGDELETQLNQQLHILIPNNEGRRLISGIIDSTKKDCSEPRGHLACAKLISRTDRLMKLLRKQQEEKVAQAQWDTEQWKSETYINESSGVSSNQKTQGEPRDHTQEVPGHGYNKTLILAIALMVTPVLLIIILSHQDLLPQNSFRER</sequence>
<feature type="compositionally biased region" description="Basic and acidic residues" evidence="1">
    <location>
        <begin position="21"/>
        <end position="31"/>
    </location>
</feature>
<keyword evidence="2" id="KW-0472">Membrane</keyword>
<evidence type="ECO:0000256" key="1">
    <source>
        <dbReference type="SAM" id="MobiDB-lite"/>
    </source>
</evidence>
<name>G5BPD6_HETGA</name>
<proteinExistence type="predicted"/>
<feature type="domain" description="LRRC37A/B like protein 1 C-terminal" evidence="3">
    <location>
        <begin position="51"/>
        <end position="186"/>
    </location>
</feature>
<dbReference type="STRING" id="10181.G5BPD6"/>
<evidence type="ECO:0000259" key="3">
    <source>
        <dbReference type="Pfam" id="PF14914"/>
    </source>
</evidence>
<dbReference type="Proteomes" id="UP000006813">
    <property type="component" value="Unassembled WGS sequence"/>
</dbReference>
<dbReference type="AlphaFoldDB" id="G5BPD6"/>
<keyword evidence="2" id="KW-0812">Transmembrane</keyword>
<feature type="compositionally biased region" description="Polar residues" evidence="1">
    <location>
        <begin position="135"/>
        <end position="148"/>
    </location>
</feature>
<feature type="transmembrane region" description="Helical" evidence="2">
    <location>
        <begin position="167"/>
        <end position="186"/>
    </location>
</feature>
<dbReference type="EMBL" id="JH171240">
    <property type="protein sequence ID" value="EHB11147.1"/>
    <property type="molecule type" value="Genomic_DNA"/>
</dbReference>
<dbReference type="InterPro" id="IPR015753">
    <property type="entry name" value="LRRC37"/>
</dbReference>
<evidence type="ECO:0000256" key="2">
    <source>
        <dbReference type="SAM" id="Phobius"/>
    </source>
</evidence>